<dbReference type="Proteomes" id="UP000570595">
    <property type="component" value="Unassembled WGS sequence"/>
</dbReference>
<dbReference type="AlphaFoldDB" id="A0A7J6L4P0"/>
<name>A0A7J6L4P0_PEROL</name>
<evidence type="ECO:0000313" key="2">
    <source>
        <dbReference type="EMBL" id="KAF4654131.1"/>
    </source>
</evidence>
<organism evidence="2 3">
    <name type="scientific">Perkinsus olseni</name>
    <name type="common">Perkinsus atlanticus</name>
    <dbReference type="NCBI Taxonomy" id="32597"/>
    <lineage>
        <taxon>Eukaryota</taxon>
        <taxon>Sar</taxon>
        <taxon>Alveolata</taxon>
        <taxon>Perkinsozoa</taxon>
        <taxon>Perkinsea</taxon>
        <taxon>Perkinsida</taxon>
        <taxon>Perkinsidae</taxon>
        <taxon>Perkinsus</taxon>
    </lineage>
</organism>
<feature type="compositionally biased region" description="Low complexity" evidence="1">
    <location>
        <begin position="25"/>
        <end position="34"/>
    </location>
</feature>
<dbReference type="EMBL" id="JABAHT010000560">
    <property type="protein sequence ID" value="KAF4654131.1"/>
    <property type="molecule type" value="Genomic_DNA"/>
</dbReference>
<evidence type="ECO:0000256" key="1">
    <source>
        <dbReference type="SAM" id="MobiDB-lite"/>
    </source>
</evidence>
<gene>
    <name evidence="2" type="ORF">FOZ61_008468</name>
</gene>
<feature type="region of interest" description="Disordered" evidence="1">
    <location>
        <begin position="16"/>
        <end position="40"/>
    </location>
</feature>
<comment type="caution">
    <text evidence="2">The sequence shown here is derived from an EMBL/GenBank/DDBJ whole genome shotgun (WGS) entry which is preliminary data.</text>
</comment>
<accession>A0A7J6L4P0</accession>
<reference evidence="2 3" key="1">
    <citation type="submission" date="2020-04" db="EMBL/GenBank/DDBJ databases">
        <title>Perkinsus olseni comparative genomics.</title>
        <authorList>
            <person name="Bogema D.R."/>
        </authorList>
    </citation>
    <scope>NUCLEOTIDE SEQUENCE [LARGE SCALE GENOMIC DNA]</scope>
    <source>
        <strain evidence="2">ATCC PRA-179</strain>
    </source>
</reference>
<proteinExistence type="predicted"/>
<sequence>MAADIVIDEEVVTTEGMRGEEAGPVRGRGTVRGTINGVDTTGSGRLHMGEIIREDTIVAEGVTKGRDLERGSASTVSDILYFCVTSS</sequence>
<protein>
    <submittedName>
        <fullName evidence="2">Uncharacterized protein</fullName>
    </submittedName>
</protein>
<evidence type="ECO:0000313" key="3">
    <source>
        <dbReference type="Proteomes" id="UP000570595"/>
    </source>
</evidence>